<accession>A0AAV5KA52</accession>
<keyword evidence="1" id="KW-1133">Transmembrane helix</keyword>
<dbReference type="AlphaFoldDB" id="A0AAV5KA52"/>
<proteinExistence type="predicted"/>
<dbReference type="Proteomes" id="UP001054252">
    <property type="component" value="Unassembled WGS sequence"/>
</dbReference>
<sequence length="69" mass="7632">MKVKTSFKEIVSGLFPVIISNNSGQHVKMEPPGEKGQENRGKKIGKISIVLVWCAVLPFYLICKSSLLD</sequence>
<evidence type="ECO:0000313" key="2">
    <source>
        <dbReference type="EMBL" id="GKV21183.1"/>
    </source>
</evidence>
<keyword evidence="1" id="KW-0812">Transmembrane</keyword>
<keyword evidence="1" id="KW-0472">Membrane</keyword>
<organism evidence="2 3">
    <name type="scientific">Rubroshorea leprosula</name>
    <dbReference type="NCBI Taxonomy" id="152421"/>
    <lineage>
        <taxon>Eukaryota</taxon>
        <taxon>Viridiplantae</taxon>
        <taxon>Streptophyta</taxon>
        <taxon>Embryophyta</taxon>
        <taxon>Tracheophyta</taxon>
        <taxon>Spermatophyta</taxon>
        <taxon>Magnoliopsida</taxon>
        <taxon>eudicotyledons</taxon>
        <taxon>Gunneridae</taxon>
        <taxon>Pentapetalae</taxon>
        <taxon>rosids</taxon>
        <taxon>malvids</taxon>
        <taxon>Malvales</taxon>
        <taxon>Dipterocarpaceae</taxon>
        <taxon>Rubroshorea</taxon>
    </lineage>
</organism>
<keyword evidence="3" id="KW-1185">Reference proteome</keyword>
<evidence type="ECO:0000313" key="3">
    <source>
        <dbReference type="Proteomes" id="UP001054252"/>
    </source>
</evidence>
<evidence type="ECO:0000256" key="1">
    <source>
        <dbReference type="SAM" id="Phobius"/>
    </source>
</evidence>
<name>A0AAV5KA52_9ROSI</name>
<dbReference type="EMBL" id="BPVZ01000056">
    <property type="protein sequence ID" value="GKV21183.1"/>
    <property type="molecule type" value="Genomic_DNA"/>
</dbReference>
<protein>
    <submittedName>
        <fullName evidence="2">Uncharacterized protein</fullName>
    </submittedName>
</protein>
<gene>
    <name evidence="2" type="ORF">SLEP1_g31183</name>
</gene>
<reference evidence="2 3" key="1">
    <citation type="journal article" date="2021" name="Commun. Biol.">
        <title>The genome of Shorea leprosula (Dipterocarpaceae) highlights the ecological relevance of drought in aseasonal tropical rainforests.</title>
        <authorList>
            <person name="Ng K.K.S."/>
            <person name="Kobayashi M.J."/>
            <person name="Fawcett J.A."/>
            <person name="Hatakeyama M."/>
            <person name="Paape T."/>
            <person name="Ng C.H."/>
            <person name="Ang C.C."/>
            <person name="Tnah L.H."/>
            <person name="Lee C.T."/>
            <person name="Nishiyama T."/>
            <person name="Sese J."/>
            <person name="O'Brien M.J."/>
            <person name="Copetti D."/>
            <person name="Mohd Noor M.I."/>
            <person name="Ong R.C."/>
            <person name="Putra M."/>
            <person name="Sireger I.Z."/>
            <person name="Indrioko S."/>
            <person name="Kosugi Y."/>
            <person name="Izuno A."/>
            <person name="Isagi Y."/>
            <person name="Lee S.L."/>
            <person name="Shimizu K.K."/>
        </authorList>
    </citation>
    <scope>NUCLEOTIDE SEQUENCE [LARGE SCALE GENOMIC DNA]</scope>
    <source>
        <strain evidence="2">214</strain>
    </source>
</reference>
<feature type="transmembrane region" description="Helical" evidence="1">
    <location>
        <begin position="44"/>
        <end position="62"/>
    </location>
</feature>
<comment type="caution">
    <text evidence="2">The sequence shown here is derived from an EMBL/GenBank/DDBJ whole genome shotgun (WGS) entry which is preliminary data.</text>
</comment>